<name>B9TQK3_RICCO</name>
<proteinExistence type="predicted"/>
<sequence length="144" mass="15529">PSYNGGTFVDPNGSLLPLGADSHSGESAVQPHSSDSNTSLSSPTDGGTQASARAEHEFKNFHRLLCERFGYVHDDRDWKRDQASLIEWIANHATGSAPVVDSMAFVLNVLEAPADQREVSVAMPLAKTIARLVLEQCQRNSVAP</sequence>
<feature type="non-terminal residue" evidence="2">
    <location>
        <position position="1"/>
    </location>
</feature>
<evidence type="ECO:0000313" key="2">
    <source>
        <dbReference type="EMBL" id="EEF21861.1"/>
    </source>
</evidence>
<feature type="compositionally biased region" description="Low complexity" evidence="1">
    <location>
        <begin position="33"/>
        <end position="42"/>
    </location>
</feature>
<dbReference type="InParanoid" id="B9TQK3"/>
<evidence type="ECO:0000313" key="3">
    <source>
        <dbReference type="Proteomes" id="UP000008311"/>
    </source>
</evidence>
<evidence type="ECO:0000256" key="1">
    <source>
        <dbReference type="SAM" id="MobiDB-lite"/>
    </source>
</evidence>
<gene>
    <name evidence="2" type="ORF">RCOM_2026500</name>
</gene>
<dbReference type="AlphaFoldDB" id="B9TQK3"/>
<organism evidence="2 3">
    <name type="scientific">Ricinus communis</name>
    <name type="common">Castor bean</name>
    <dbReference type="NCBI Taxonomy" id="3988"/>
    <lineage>
        <taxon>Eukaryota</taxon>
        <taxon>Viridiplantae</taxon>
        <taxon>Streptophyta</taxon>
        <taxon>Embryophyta</taxon>
        <taxon>Tracheophyta</taxon>
        <taxon>Spermatophyta</taxon>
        <taxon>Magnoliopsida</taxon>
        <taxon>eudicotyledons</taxon>
        <taxon>Gunneridae</taxon>
        <taxon>Pentapetalae</taxon>
        <taxon>rosids</taxon>
        <taxon>fabids</taxon>
        <taxon>Malpighiales</taxon>
        <taxon>Euphorbiaceae</taxon>
        <taxon>Acalyphoideae</taxon>
        <taxon>Acalypheae</taxon>
        <taxon>Ricinus</taxon>
    </lineage>
</organism>
<reference evidence="3" key="1">
    <citation type="journal article" date="2010" name="Nat. Biotechnol.">
        <title>Draft genome sequence of the oilseed species Ricinus communis.</title>
        <authorList>
            <person name="Chan A.P."/>
            <person name="Crabtree J."/>
            <person name="Zhao Q."/>
            <person name="Lorenzi H."/>
            <person name="Orvis J."/>
            <person name="Puiu D."/>
            <person name="Melake-Berhan A."/>
            <person name="Jones K.M."/>
            <person name="Redman J."/>
            <person name="Chen G."/>
            <person name="Cahoon E.B."/>
            <person name="Gedil M."/>
            <person name="Stanke M."/>
            <person name="Haas B.J."/>
            <person name="Wortman J.R."/>
            <person name="Fraser-Liggett C.M."/>
            <person name="Ravel J."/>
            <person name="Rabinowicz P.D."/>
        </authorList>
    </citation>
    <scope>NUCLEOTIDE SEQUENCE [LARGE SCALE GENOMIC DNA]</scope>
    <source>
        <strain evidence="3">cv. Hale</strain>
    </source>
</reference>
<dbReference type="EMBL" id="EQ998946">
    <property type="protein sequence ID" value="EEF21861.1"/>
    <property type="molecule type" value="Genomic_DNA"/>
</dbReference>
<dbReference type="Proteomes" id="UP000008311">
    <property type="component" value="Unassembled WGS sequence"/>
</dbReference>
<keyword evidence="3" id="KW-1185">Reference proteome</keyword>
<feature type="region of interest" description="Disordered" evidence="1">
    <location>
        <begin position="1"/>
        <end position="53"/>
    </location>
</feature>
<accession>B9TQK3</accession>
<protein>
    <submittedName>
        <fullName evidence="2">Uncharacterized protein</fullName>
    </submittedName>
</protein>